<evidence type="ECO:0000313" key="9">
    <source>
        <dbReference type="EMBL" id="CAI0433053.1"/>
    </source>
</evidence>
<reference evidence="9" key="1">
    <citation type="submission" date="2022-08" db="EMBL/GenBank/DDBJ databases">
        <authorList>
            <person name="Gutierrez-Valencia J."/>
        </authorList>
    </citation>
    <scope>NUCLEOTIDE SEQUENCE</scope>
</reference>
<dbReference type="Gene3D" id="3.20.20.80">
    <property type="entry name" value="Glycosidases"/>
    <property type="match status" value="1"/>
</dbReference>
<accession>A0AAV0LGD0</accession>
<dbReference type="Pfam" id="PF00332">
    <property type="entry name" value="Glyco_hydro_17"/>
    <property type="match status" value="1"/>
</dbReference>
<dbReference type="PANTHER" id="PTHR32227">
    <property type="entry name" value="GLUCAN ENDO-1,3-BETA-GLUCOSIDASE BG1-RELATED-RELATED"/>
    <property type="match status" value="1"/>
</dbReference>
<evidence type="ECO:0000256" key="4">
    <source>
        <dbReference type="ARBA" id="ARBA00022801"/>
    </source>
</evidence>
<dbReference type="GO" id="GO:0042973">
    <property type="term" value="F:glucan endo-1,3-beta-D-glucosidase activity"/>
    <property type="evidence" value="ECO:0007669"/>
    <property type="project" value="UniProtKB-EC"/>
</dbReference>
<comment type="similarity">
    <text evidence="2 8">Belongs to the glycosyl hydrolase 17 family.</text>
</comment>
<comment type="catalytic activity">
    <reaction evidence="1">
        <text>Hydrolysis of (1-&gt;3)-beta-D-glucosidic linkages in (1-&gt;3)-beta-D-glucans.</text>
        <dbReference type="EC" id="3.2.1.39"/>
    </reaction>
</comment>
<evidence type="ECO:0000256" key="1">
    <source>
        <dbReference type="ARBA" id="ARBA00000382"/>
    </source>
</evidence>
<keyword evidence="4" id="KW-0378">Hydrolase</keyword>
<organism evidence="9 10">
    <name type="scientific">Linum tenue</name>
    <dbReference type="NCBI Taxonomy" id="586396"/>
    <lineage>
        <taxon>Eukaryota</taxon>
        <taxon>Viridiplantae</taxon>
        <taxon>Streptophyta</taxon>
        <taxon>Embryophyta</taxon>
        <taxon>Tracheophyta</taxon>
        <taxon>Spermatophyta</taxon>
        <taxon>Magnoliopsida</taxon>
        <taxon>eudicotyledons</taxon>
        <taxon>Gunneridae</taxon>
        <taxon>Pentapetalae</taxon>
        <taxon>rosids</taxon>
        <taxon>fabids</taxon>
        <taxon>Malpighiales</taxon>
        <taxon>Linaceae</taxon>
        <taxon>Linum</taxon>
    </lineage>
</organism>
<proteinExistence type="inferred from homology"/>
<dbReference type="Proteomes" id="UP001154282">
    <property type="component" value="Unassembled WGS sequence"/>
</dbReference>
<comment type="caution">
    <text evidence="9">The sequence shown here is derived from an EMBL/GenBank/DDBJ whole genome shotgun (WGS) entry which is preliminary data.</text>
</comment>
<dbReference type="InterPro" id="IPR000490">
    <property type="entry name" value="Glyco_hydro_17"/>
</dbReference>
<dbReference type="AlphaFoldDB" id="A0AAV0LGD0"/>
<dbReference type="EC" id="3.2.1.39" evidence="3"/>
<evidence type="ECO:0000313" key="10">
    <source>
        <dbReference type="Proteomes" id="UP001154282"/>
    </source>
</evidence>
<feature type="non-terminal residue" evidence="9">
    <location>
        <position position="1"/>
    </location>
</feature>
<dbReference type="GO" id="GO:0005975">
    <property type="term" value="P:carbohydrate metabolic process"/>
    <property type="evidence" value="ECO:0007669"/>
    <property type="project" value="InterPro"/>
</dbReference>
<gene>
    <name evidence="9" type="ORF">LITE_LOCUS23684</name>
</gene>
<evidence type="ECO:0000256" key="8">
    <source>
        <dbReference type="RuleBase" id="RU004335"/>
    </source>
</evidence>
<protein>
    <recommendedName>
        <fullName evidence="3">glucan endo-1,3-beta-D-glucosidase</fullName>
        <ecNumber evidence="3">3.2.1.39</ecNumber>
    </recommendedName>
    <alternativeName>
        <fullName evidence="6">(1-&gt;3)-beta-glucan endohydrolase</fullName>
    </alternativeName>
    <alternativeName>
        <fullName evidence="7">Beta-1,3-endoglucanase</fullName>
    </alternativeName>
</protein>
<keyword evidence="5" id="KW-0326">Glycosidase</keyword>
<evidence type="ECO:0000256" key="3">
    <source>
        <dbReference type="ARBA" id="ARBA00012780"/>
    </source>
</evidence>
<evidence type="ECO:0000256" key="7">
    <source>
        <dbReference type="ARBA" id="ARBA00033417"/>
    </source>
</evidence>
<evidence type="ECO:0000256" key="6">
    <source>
        <dbReference type="ARBA" id="ARBA00033335"/>
    </source>
</evidence>
<name>A0AAV0LGD0_9ROSI</name>
<evidence type="ECO:0000256" key="5">
    <source>
        <dbReference type="ARBA" id="ARBA00023295"/>
    </source>
</evidence>
<sequence length="199" mass="22204">FAQQWIKSYIQPYFPATNLVWILVGNEVLSKANRFIIGTLVPGMQTLHAALVGASLDRQIQISTPQSLGILSASTPPSAEKFHGGYDVHILKPMLGFLISRNSPFMINPYPFFGCSEETLDYALFRPKLRGSRSEHQASLHQHARRPARRSLLDDEIAIGFLLVRNCGRPRSSAGDGGTVDRDQFGIQRLEVENNNEKN</sequence>
<dbReference type="SUPFAM" id="SSF51445">
    <property type="entry name" value="(Trans)glycosidases"/>
    <property type="match status" value="1"/>
</dbReference>
<evidence type="ECO:0000256" key="2">
    <source>
        <dbReference type="ARBA" id="ARBA00008773"/>
    </source>
</evidence>
<dbReference type="InterPro" id="IPR044965">
    <property type="entry name" value="Glyco_hydro_17_plant"/>
</dbReference>
<dbReference type="EMBL" id="CAMGYJ010000006">
    <property type="protein sequence ID" value="CAI0433053.1"/>
    <property type="molecule type" value="Genomic_DNA"/>
</dbReference>
<dbReference type="InterPro" id="IPR017853">
    <property type="entry name" value="GH"/>
</dbReference>
<keyword evidence="10" id="KW-1185">Reference proteome</keyword>